<dbReference type="OrthoDB" id="5773092at2"/>
<name>A0A0Q9YQL8_9GAMM</name>
<feature type="transmembrane region" description="Helical" evidence="1">
    <location>
        <begin position="7"/>
        <end position="25"/>
    </location>
</feature>
<feature type="transmembrane region" description="Helical" evidence="1">
    <location>
        <begin position="54"/>
        <end position="72"/>
    </location>
</feature>
<evidence type="ECO:0000313" key="3">
    <source>
        <dbReference type="EMBL" id="MCS5708102.1"/>
    </source>
</evidence>
<dbReference type="Proteomes" id="UP000051494">
    <property type="component" value="Unassembled WGS sequence"/>
</dbReference>
<dbReference type="EMBL" id="LKHV01000007">
    <property type="protein sequence ID" value="KRG18339.1"/>
    <property type="molecule type" value="Genomic_DNA"/>
</dbReference>
<dbReference type="RefSeq" id="WP_057624643.1">
    <property type="nucleotide sequence ID" value="NZ_LKHV02000001.1"/>
</dbReference>
<evidence type="ECO:0000313" key="4">
    <source>
        <dbReference type="Proteomes" id="UP000051494"/>
    </source>
</evidence>
<keyword evidence="1" id="KW-1133">Transmembrane helix</keyword>
<evidence type="ECO:0000313" key="2">
    <source>
        <dbReference type="EMBL" id="KRG18339.1"/>
    </source>
</evidence>
<keyword evidence="4" id="KW-1185">Reference proteome</keyword>
<organism evidence="2">
    <name type="scientific">Candidatus Berkiella cookevillensis</name>
    <dbReference type="NCBI Taxonomy" id="437022"/>
    <lineage>
        <taxon>Bacteria</taxon>
        <taxon>Pseudomonadati</taxon>
        <taxon>Pseudomonadota</taxon>
        <taxon>Gammaproteobacteria</taxon>
        <taxon>Candidatus Berkiellales</taxon>
        <taxon>Candidatus Berkiellaceae</taxon>
        <taxon>Candidatus Berkiella</taxon>
    </lineage>
</organism>
<comment type="caution">
    <text evidence="2">The sequence shown here is derived from an EMBL/GenBank/DDBJ whole genome shotgun (WGS) entry which is preliminary data.</text>
</comment>
<evidence type="ECO:0000256" key="1">
    <source>
        <dbReference type="SAM" id="Phobius"/>
    </source>
</evidence>
<sequence length="77" mass="8363">MKPIINIVGIILIILGIATLAYRQFNYTETEKIAQIGEIQVTAKTEKTIDFPPVLGGLSLASGIVLLAIGNIKRKKK</sequence>
<protein>
    <recommendedName>
        <fullName evidence="5">DUF3185 domain-containing protein</fullName>
    </recommendedName>
</protein>
<dbReference type="AlphaFoldDB" id="A0A0Q9YQL8"/>
<proteinExistence type="predicted"/>
<dbReference type="STRING" id="437022.CC99x_01551"/>
<evidence type="ECO:0008006" key="5">
    <source>
        <dbReference type="Google" id="ProtNLM"/>
    </source>
</evidence>
<gene>
    <name evidence="3" type="ORF">CC99x_004210</name>
    <name evidence="2" type="ORF">CC99x_01551</name>
</gene>
<reference evidence="3" key="3">
    <citation type="submission" date="2021-06" db="EMBL/GenBank/DDBJ databases">
        <title>Genomic Description and Analysis of Intracellular Bacteria, Candidatus Berkiella cookevillensis and Candidatus Berkiella aquae.</title>
        <authorList>
            <person name="Kidane D.T."/>
            <person name="Mehari Y.T."/>
            <person name="Rice F.C."/>
            <person name="Arivett B.A."/>
            <person name="Farone A.L."/>
            <person name="Berk S.G."/>
            <person name="Farone M.B."/>
        </authorList>
    </citation>
    <scope>NUCLEOTIDE SEQUENCE</scope>
    <source>
        <strain evidence="3">CC99</strain>
    </source>
</reference>
<dbReference type="EMBL" id="LKHV02000001">
    <property type="protein sequence ID" value="MCS5708102.1"/>
    <property type="molecule type" value="Genomic_DNA"/>
</dbReference>
<accession>A0A0Q9YQL8</accession>
<reference evidence="3" key="2">
    <citation type="journal article" date="2016" name="Genome Announc.">
        <title>Draft Genome Sequences of Two Novel Amoeba-Resistant Intranuclear Bacteria, 'Candidatus Berkiella cookevillensis' and 'Candidatus Berkiella aquae'.</title>
        <authorList>
            <person name="Mehari Y.T."/>
            <person name="Arivett B.A."/>
            <person name="Farone A.L."/>
            <person name="Gunderson J.H."/>
            <person name="Farone M.B."/>
        </authorList>
    </citation>
    <scope>NUCLEOTIDE SEQUENCE</scope>
    <source>
        <strain evidence="3">CC99</strain>
    </source>
</reference>
<keyword evidence="1" id="KW-0472">Membrane</keyword>
<keyword evidence="1" id="KW-0812">Transmembrane</keyword>
<reference evidence="2" key="1">
    <citation type="submission" date="2015-09" db="EMBL/GenBank/DDBJ databases">
        <title>Draft Genome Sequences of Two Novel Amoeba-resistant Intranuclear Bacteria, Candidatus Berkiella cookevillensis and Candidatus Berkiella aquae.</title>
        <authorList>
            <person name="Mehari Y.T."/>
            <person name="Arivett B.A."/>
            <person name="Farone A.L."/>
            <person name="Gunderson J.H."/>
            <person name="Farone M.B."/>
        </authorList>
    </citation>
    <scope>NUCLEOTIDE SEQUENCE [LARGE SCALE GENOMIC DNA]</scope>
    <source>
        <strain evidence="2">CC99</strain>
    </source>
</reference>